<evidence type="ECO:0000256" key="3">
    <source>
        <dbReference type="ARBA" id="ARBA00022723"/>
    </source>
</evidence>
<proteinExistence type="predicted"/>
<dbReference type="SUPFAM" id="SSF82282">
    <property type="entry name" value="Homocysteine S-methyltransferase"/>
    <property type="match status" value="1"/>
</dbReference>
<dbReference type="PANTHER" id="PTHR46015:SF1">
    <property type="entry name" value="HOMOCYSTEINE S-METHYLTRANSFERASE-LIKE ISOFORM 1"/>
    <property type="match status" value="1"/>
</dbReference>
<evidence type="ECO:0000259" key="7">
    <source>
        <dbReference type="PROSITE" id="PS50970"/>
    </source>
</evidence>
<feature type="domain" description="Hcy-binding" evidence="7">
    <location>
        <begin position="1"/>
        <end position="317"/>
    </location>
</feature>
<evidence type="ECO:0000256" key="1">
    <source>
        <dbReference type="ARBA" id="ARBA00022603"/>
    </source>
</evidence>
<dbReference type="GO" id="GO:0032259">
    <property type="term" value="P:methylation"/>
    <property type="evidence" value="ECO:0007669"/>
    <property type="project" value="UniProtKB-KW"/>
</dbReference>
<keyword evidence="2" id="KW-0808">Transferase</keyword>
<dbReference type="GeneID" id="106742441"/>
<keyword evidence="3" id="KW-0479">Metal-binding</keyword>
<dbReference type="Gene3D" id="3.20.20.330">
    <property type="entry name" value="Homocysteine-binding-like domain"/>
    <property type="match status" value="1"/>
</dbReference>
<dbReference type="PANTHER" id="PTHR46015">
    <property type="entry name" value="ZGC:172121"/>
    <property type="match status" value="1"/>
</dbReference>
<evidence type="ECO:0000313" key="8">
    <source>
        <dbReference type="Proteomes" id="UP000515204"/>
    </source>
</evidence>
<dbReference type="InterPro" id="IPR051486">
    <property type="entry name" value="Hcy_S-methyltransferase"/>
</dbReference>
<dbReference type="AlphaFoldDB" id="A0A6P3WY55"/>
<keyword evidence="4" id="KW-0862">Zinc</keyword>
<evidence type="ECO:0000256" key="6">
    <source>
        <dbReference type="PROSITE-ProRule" id="PRU00333"/>
    </source>
</evidence>
<dbReference type="InterPro" id="IPR036589">
    <property type="entry name" value="HCY_dom_sf"/>
</dbReference>
<dbReference type="GO" id="GO:0046872">
    <property type="term" value="F:metal ion binding"/>
    <property type="evidence" value="ECO:0007669"/>
    <property type="project" value="UniProtKB-KW"/>
</dbReference>
<evidence type="ECO:0000256" key="5">
    <source>
        <dbReference type="ARBA" id="ARBA00034478"/>
    </source>
</evidence>
<dbReference type="OrthoDB" id="261426at2759"/>
<gene>
    <name evidence="9" type="primary">LOC106742441</name>
</gene>
<comment type="caution">
    <text evidence="6">Lacks conserved residue(s) required for the propagation of feature annotation.</text>
</comment>
<accession>A0A6P3WY55</accession>
<comment type="pathway">
    <text evidence="5">Amino-acid biosynthesis; L-methionine biosynthesis via de novo pathway.</text>
</comment>
<protein>
    <submittedName>
        <fullName evidence="9">Homocysteine S-methyltransferase-like</fullName>
    </submittedName>
</protein>
<dbReference type="InterPro" id="IPR003726">
    <property type="entry name" value="HCY_dom"/>
</dbReference>
<keyword evidence="8" id="KW-1185">Reference proteome</keyword>
<dbReference type="RefSeq" id="XP_014470857.1">
    <property type="nucleotide sequence ID" value="XM_014615371.1"/>
</dbReference>
<dbReference type="GO" id="GO:0033528">
    <property type="term" value="P:S-methylmethionine cycle"/>
    <property type="evidence" value="ECO:0007669"/>
    <property type="project" value="TreeGrafter"/>
</dbReference>
<keyword evidence="1" id="KW-0489">Methyltransferase</keyword>
<dbReference type="Proteomes" id="UP000515204">
    <property type="component" value="Unplaced"/>
</dbReference>
<organism evidence="8 9">
    <name type="scientific">Dinoponera quadriceps</name>
    <name type="common">South American ant</name>
    <dbReference type="NCBI Taxonomy" id="609295"/>
    <lineage>
        <taxon>Eukaryota</taxon>
        <taxon>Metazoa</taxon>
        <taxon>Ecdysozoa</taxon>
        <taxon>Arthropoda</taxon>
        <taxon>Hexapoda</taxon>
        <taxon>Insecta</taxon>
        <taxon>Pterygota</taxon>
        <taxon>Neoptera</taxon>
        <taxon>Endopterygota</taxon>
        <taxon>Hymenoptera</taxon>
        <taxon>Apocrita</taxon>
        <taxon>Aculeata</taxon>
        <taxon>Formicoidea</taxon>
        <taxon>Formicidae</taxon>
        <taxon>Ponerinae</taxon>
        <taxon>Ponerini</taxon>
        <taxon>Dinoponera</taxon>
    </lineage>
</organism>
<evidence type="ECO:0000313" key="9">
    <source>
        <dbReference type="RefSeq" id="XP_014470857.1"/>
    </source>
</evidence>
<reference evidence="9" key="1">
    <citation type="submission" date="2025-08" db="UniProtKB">
        <authorList>
            <consortium name="RefSeq"/>
        </authorList>
    </citation>
    <scope>IDENTIFICATION</scope>
</reference>
<evidence type="ECO:0000256" key="4">
    <source>
        <dbReference type="ARBA" id="ARBA00022833"/>
    </source>
</evidence>
<dbReference type="Pfam" id="PF02574">
    <property type="entry name" value="S-methyl_trans"/>
    <property type="match status" value="1"/>
</dbReference>
<dbReference type="GO" id="GO:0008898">
    <property type="term" value="F:S-adenosylmethionine-homocysteine S-methyltransferase activity"/>
    <property type="evidence" value="ECO:0007669"/>
    <property type="project" value="TreeGrafter"/>
</dbReference>
<dbReference type="PROSITE" id="PS50970">
    <property type="entry name" value="HCY"/>
    <property type="match status" value="1"/>
</dbReference>
<dbReference type="GO" id="GO:0009086">
    <property type="term" value="P:methionine biosynthetic process"/>
    <property type="evidence" value="ECO:0007669"/>
    <property type="project" value="TreeGrafter"/>
</dbReference>
<name>A0A6P3WY55_DINQU</name>
<sequence length="345" mass="39392">MNKLVVLDGDFKSELRRHFLMASTFGEDFPLKALKVDRWSVLKTHLAFLRAGAQIIRTNTYYASSGAVAAHLDLRLNDYSTLIERAVILAKQAVTKYGEETGQDMSSEEYQLRRPLIAGSCGSAMVSISDVVFNKRSISAKFANERTQSYLEFFHDQRARELVAAGVDMLAFESISTFREVLSIFKVLKKYETVRAWITLYCPQDTKLMDGTEFSGVAAYCYNTLHKQEIMAIGVECDFPETIMPTIRNLNDSYKDKIPCVLYADKNYILPVTENTAGSSTMLQHNHVQEWWNVGIRYIGGGIHTVAEDIQQIRKQVDNFCKFKNEIFPFQRSYPYRKEKSLSVL</sequence>
<dbReference type="KEGG" id="dqu:106742441"/>
<evidence type="ECO:0000256" key="2">
    <source>
        <dbReference type="ARBA" id="ARBA00022679"/>
    </source>
</evidence>